<sequence length="179" mass="19794">MEYTDSSPRNISAQSTTNMEYTLALLFSLLHVINVGTAAPLPVEVVKMKSKVKWMAEQLVVRLDKDFQAPVGLTLSPPADDLDGPSSIVSVLDGYNSLISDTLNGVSQVKLDISSLTGYISQWRQGHCSEQQPKPPVPGSLQELQSRKEFIHTVSIEALMRVKEFLNLLLKNLDHLETC</sequence>
<dbReference type="InterPro" id="IPR009079">
    <property type="entry name" value="4_helix_cytokine-like_core"/>
</dbReference>
<organism evidence="1 2">
    <name type="scientific">Monopterus albus</name>
    <name type="common">Swamp eel</name>
    <dbReference type="NCBI Taxonomy" id="43700"/>
    <lineage>
        <taxon>Eukaryota</taxon>
        <taxon>Metazoa</taxon>
        <taxon>Chordata</taxon>
        <taxon>Craniata</taxon>
        <taxon>Vertebrata</taxon>
        <taxon>Euteleostomi</taxon>
        <taxon>Actinopterygii</taxon>
        <taxon>Neopterygii</taxon>
        <taxon>Teleostei</taxon>
        <taxon>Neoteleostei</taxon>
        <taxon>Acanthomorphata</taxon>
        <taxon>Anabantaria</taxon>
        <taxon>Synbranchiformes</taxon>
        <taxon>Synbranchidae</taxon>
        <taxon>Monopterus</taxon>
    </lineage>
</organism>
<proteinExistence type="predicted"/>
<keyword evidence="2" id="KW-1185">Reference proteome</keyword>
<dbReference type="Gene3D" id="1.20.1250.10">
    <property type="match status" value="1"/>
</dbReference>
<evidence type="ECO:0000313" key="2">
    <source>
        <dbReference type="Proteomes" id="UP000261600"/>
    </source>
</evidence>
<evidence type="ECO:0000313" key="1">
    <source>
        <dbReference type="Ensembl" id="ENSMALP00000009028.1"/>
    </source>
</evidence>
<dbReference type="STRING" id="43700.ENSMALP00000009028"/>
<reference evidence="1" key="1">
    <citation type="submission" date="2025-08" db="UniProtKB">
        <authorList>
            <consortium name="Ensembl"/>
        </authorList>
    </citation>
    <scope>IDENTIFICATION</scope>
</reference>
<accession>A0A3Q3IUJ7</accession>
<dbReference type="Proteomes" id="UP000261600">
    <property type="component" value="Unplaced"/>
</dbReference>
<dbReference type="Ensembl" id="ENSMALT00000009217.1">
    <property type="protein sequence ID" value="ENSMALP00000009028.1"/>
    <property type="gene ID" value="ENSMALG00000006442.1"/>
</dbReference>
<evidence type="ECO:0008006" key="3">
    <source>
        <dbReference type="Google" id="ProtNLM"/>
    </source>
</evidence>
<protein>
    <recommendedName>
        <fullName evidence="3">Leptin</fullName>
    </recommendedName>
</protein>
<dbReference type="SUPFAM" id="SSF47266">
    <property type="entry name" value="4-helical cytokines"/>
    <property type="match status" value="1"/>
</dbReference>
<dbReference type="AlphaFoldDB" id="A0A3Q3IUJ7"/>
<reference evidence="1" key="2">
    <citation type="submission" date="2025-09" db="UniProtKB">
        <authorList>
            <consortium name="Ensembl"/>
        </authorList>
    </citation>
    <scope>IDENTIFICATION</scope>
</reference>
<name>A0A3Q3IUJ7_MONAL</name>